<dbReference type="RefSeq" id="WP_196195159.1">
    <property type="nucleotide sequence ID" value="NZ_JADPRT010000007.1"/>
</dbReference>
<proteinExistence type="predicted"/>
<keyword evidence="1" id="KW-0813">Transport</keyword>
<dbReference type="Pfam" id="PF08402">
    <property type="entry name" value="TOBE_2"/>
    <property type="match status" value="1"/>
</dbReference>
<evidence type="ECO:0000256" key="8">
    <source>
        <dbReference type="ARBA" id="ARBA00023136"/>
    </source>
</evidence>
<dbReference type="FunFam" id="3.40.50.300:FF:000425">
    <property type="entry name" value="Probable ABC transporter, ATP-binding subunit"/>
    <property type="match status" value="1"/>
</dbReference>
<dbReference type="SUPFAM" id="SSF52540">
    <property type="entry name" value="P-loop containing nucleoside triphosphate hydrolases"/>
    <property type="match status" value="1"/>
</dbReference>
<dbReference type="EMBL" id="JADPRT010000007">
    <property type="protein sequence ID" value="MBF9069979.1"/>
    <property type="molecule type" value="Genomic_DNA"/>
</dbReference>
<dbReference type="PROSITE" id="PS00211">
    <property type="entry name" value="ABC_TRANSPORTER_1"/>
    <property type="match status" value="1"/>
</dbReference>
<dbReference type="GO" id="GO:0016887">
    <property type="term" value="F:ATP hydrolysis activity"/>
    <property type="evidence" value="ECO:0007669"/>
    <property type="project" value="InterPro"/>
</dbReference>
<dbReference type="AlphaFoldDB" id="A0A931FGV1"/>
<dbReference type="InterPro" id="IPR003439">
    <property type="entry name" value="ABC_transporter-like_ATP-bd"/>
</dbReference>
<sequence>MSGLTVTDLHAQHGKASVLTGLDLTVGGGELAAVLGPSGCGKSTLLRIVAGFHAAASGTVAVGGRVLDDGRSRVRAEQRRIGYVPQDGALFPHLTAAGNIGFGLPRAERKARVAELLELVGLGGLGDRHPHQLSGGQQQRVALARALAPRPDLLLLDEPFSALDAQLRIELRAEVAAALRSAGATAVLVTHDVDEALAFADVVAVMRDGRITQADAPDTLFHRPVDTHVARALGEANLLAATFADGEARTALGTLPLTEPQTPSGSGTVLLRPRQLRLGDEGVHATVTAVHFRGHDHRVELDLVADGGRRERLVAYTDTAPPGPGSSVGVTVVGAAHALTPAGEAAARPEAETATVPERTVAEAH</sequence>
<dbReference type="InterPro" id="IPR003593">
    <property type="entry name" value="AAA+_ATPase"/>
</dbReference>
<evidence type="ECO:0000313" key="13">
    <source>
        <dbReference type="Proteomes" id="UP000657385"/>
    </source>
</evidence>
<dbReference type="PROSITE" id="PS50893">
    <property type="entry name" value="ABC_TRANSPORTER_2"/>
    <property type="match status" value="1"/>
</dbReference>
<evidence type="ECO:0000256" key="7">
    <source>
        <dbReference type="ARBA" id="ARBA00023065"/>
    </source>
</evidence>
<dbReference type="Proteomes" id="UP000657385">
    <property type="component" value="Unassembled WGS sequence"/>
</dbReference>
<evidence type="ECO:0000256" key="2">
    <source>
        <dbReference type="ARBA" id="ARBA00022475"/>
    </source>
</evidence>
<dbReference type="PANTHER" id="PTHR42781">
    <property type="entry name" value="SPERMIDINE/PUTRESCINE IMPORT ATP-BINDING PROTEIN POTA"/>
    <property type="match status" value="1"/>
</dbReference>
<keyword evidence="8" id="KW-0472">Membrane</keyword>
<feature type="domain" description="ABC transporter" evidence="11">
    <location>
        <begin position="4"/>
        <end position="233"/>
    </location>
</feature>
<feature type="compositionally biased region" description="Low complexity" evidence="10">
    <location>
        <begin position="343"/>
        <end position="358"/>
    </location>
</feature>
<dbReference type="InterPro" id="IPR015853">
    <property type="entry name" value="ABC_transpr_FbpC"/>
</dbReference>
<dbReference type="PANTHER" id="PTHR42781:SF4">
    <property type="entry name" value="SPERMIDINE_PUTRESCINE IMPORT ATP-BINDING PROTEIN POTA"/>
    <property type="match status" value="1"/>
</dbReference>
<keyword evidence="13" id="KW-1185">Reference proteome</keyword>
<keyword evidence="4" id="KW-0547">Nucleotide-binding</keyword>
<feature type="region of interest" description="Disordered" evidence="10">
    <location>
        <begin position="343"/>
        <end position="365"/>
    </location>
</feature>
<evidence type="ECO:0000256" key="9">
    <source>
        <dbReference type="ARBA" id="ARBA00066388"/>
    </source>
</evidence>
<dbReference type="GO" id="GO:0043190">
    <property type="term" value="C:ATP-binding cassette (ABC) transporter complex"/>
    <property type="evidence" value="ECO:0007669"/>
    <property type="project" value="InterPro"/>
</dbReference>
<dbReference type="Pfam" id="PF00005">
    <property type="entry name" value="ABC_tran"/>
    <property type="match status" value="1"/>
</dbReference>
<evidence type="ECO:0000259" key="11">
    <source>
        <dbReference type="PROSITE" id="PS50893"/>
    </source>
</evidence>
<evidence type="ECO:0000256" key="5">
    <source>
        <dbReference type="ARBA" id="ARBA00022840"/>
    </source>
</evidence>
<evidence type="ECO:0000256" key="4">
    <source>
        <dbReference type="ARBA" id="ARBA00022741"/>
    </source>
</evidence>
<evidence type="ECO:0000256" key="10">
    <source>
        <dbReference type="SAM" id="MobiDB-lite"/>
    </source>
</evidence>
<gene>
    <name evidence="12" type="ORF">I2501_18310</name>
</gene>
<dbReference type="GO" id="GO:0015408">
    <property type="term" value="F:ABC-type ferric iron transporter activity"/>
    <property type="evidence" value="ECO:0007669"/>
    <property type="project" value="InterPro"/>
</dbReference>
<dbReference type="SMART" id="SM00382">
    <property type="entry name" value="AAA"/>
    <property type="match status" value="1"/>
</dbReference>
<comment type="caution">
    <text evidence="12">The sequence shown here is derived from an EMBL/GenBank/DDBJ whole genome shotgun (WGS) entry which is preliminary data.</text>
</comment>
<dbReference type="InterPro" id="IPR017871">
    <property type="entry name" value="ABC_transporter-like_CS"/>
</dbReference>
<keyword evidence="3" id="KW-0410">Iron transport</keyword>
<keyword evidence="7" id="KW-0406">Ion transport</keyword>
<dbReference type="GO" id="GO:0005524">
    <property type="term" value="F:ATP binding"/>
    <property type="evidence" value="ECO:0007669"/>
    <property type="project" value="UniProtKB-KW"/>
</dbReference>
<evidence type="ECO:0000256" key="6">
    <source>
        <dbReference type="ARBA" id="ARBA00023004"/>
    </source>
</evidence>
<dbReference type="InterPro" id="IPR027417">
    <property type="entry name" value="P-loop_NTPase"/>
</dbReference>
<evidence type="ECO:0000256" key="1">
    <source>
        <dbReference type="ARBA" id="ARBA00022448"/>
    </source>
</evidence>
<dbReference type="InterPro" id="IPR050093">
    <property type="entry name" value="ABC_SmlMolc_Importer"/>
</dbReference>
<dbReference type="CDD" id="cd03259">
    <property type="entry name" value="ABC_Carb_Solutes_like"/>
    <property type="match status" value="1"/>
</dbReference>
<dbReference type="EC" id="7.6.2.9" evidence="9"/>
<organism evidence="12 13">
    <name type="scientific">Streptacidiphilus fuscans</name>
    <dbReference type="NCBI Taxonomy" id="2789292"/>
    <lineage>
        <taxon>Bacteria</taxon>
        <taxon>Bacillati</taxon>
        <taxon>Actinomycetota</taxon>
        <taxon>Actinomycetes</taxon>
        <taxon>Kitasatosporales</taxon>
        <taxon>Streptomycetaceae</taxon>
        <taxon>Streptacidiphilus</taxon>
    </lineage>
</organism>
<dbReference type="InterPro" id="IPR013611">
    <property type="entry name" value="Transp-assoc_OB_typ2"/>
</dbReference>
<keyword evidence="5 12" id="KW-0067">ATP-binding</keyword>
<keyword evidence="2" id="KW-1003">Cell membrane</keyword>
<evidence type="ECO:0000313" key="12">
    <source>
        <dbReference type="EMBL" id="MBF9069979.1"/>
    </source>
</evidence>
<dbReference type="GO" id="GO:0015418">
    <property type="term" value="F:ABC-type quaternary ammonium compound transporting activity"/>
    <property type="evidence" value="ECO:0007669"/>
    <property type="project" value="UniProtKB-EC"/>
</dbReference>
<protein>
    <recommendedName>
        <fullName evidence="9">ABC-type quaternary amine transporter</fullName>
        <ecNumber evidence="9">7.6.2.9</ecNumber>
    </recommendedName>
</protein>
<dbReference type="InterPro" id="IPR008995">
    <property type="entry name" value="Mo/tungstate-bd_C_term_dom"/>
</dbReference>
<dbReference type="SUPFAM" id="SSF50331">
    <property type="entry name" value="MOP-like"/>
    <property type="match status" value="1"/>
</dbReference>
<dbReference type="Gene3D" id="3.40.50.300">
    <property type="entry name" value="P-loop containing nucleotide triphosphate hydrolases"/>
    <property type="match status" value="1"/>
</dbReference>
<keyword evidence="6" id="KW-0408">Iron</keyword>
<evidence type="ECO:0000256" key="3">
    <source>
        <dbReference type="ARBA" id="ARBA00022496"/>
    </source>
</evidence>
<name>A0A931FGV1_9ACTN</name>
<reference evidence="12" key="1">
    <citation type="submission" date="2020-11" db="EMBL/GenBank/DDBJ databases">
        <title>Isolation and identification of active actinomycetes.</title>
        <authorList>
            <person name="Yu B."/>
        </authorList>
    </citation>
    <scope>NUCLEOTIDE SEQUENCE</scope>
    <source>
        <strain evidence="12">NEAU-YB345</strain>
    </source>
</reference>
<accession>A0A931FGV1</accession>